<dbReference type="RefSeq" id="WP_126998971.1">
    <property type="nucleotide sequence ID" value="NZ_CP173190.1"/>
</dbReference>
<organism evidence="1 2">
    <name type="scientific">Azospirillum doebereinerae</name>
    <dbReference type="NCBI Taxonomy" id="92933"/>
    <lineage>
        <taxon>Bacteria</taxon>
        <taxon>Pseudomonadati</taxon>
        <taxon>Pseudomonadota</taxon>
        <taxon>Alphaproteobacteria</taxon>
        <taxon>Rhodospirillales</taxon>
        <taxon>Azospirillaceae</taxon>
        <taxon>Azospirillum</taxon>
    </lineage>
</organism>
<reference evidence="1 2" key="1">
    <citation type="submission" date="2018-12" db="EMBL/GenBank/DDBJ databases">
        <authorList>
            <person name="Yang Y."/>
        </authorList>
    </citation>
    <scope>NUCLEOTIDE SEQUENCE [LARGE SCALE GENOMIC DNA]</scope>
    <source>
        <strain evidence="1 2">GSF71</strain>
    </source>
</reference>
<evidence type="ECO:0000313" key="1">
    <source>
        <dbReference type="EMBL" id="RUQ70174.1"/>
    </source>
</evidence>
<name>A0A433J882_9PROT</name>
<proteinExistence type="predicted"/>
<dbReference type="Proteomes" id="UP000280346">
    <property type="component" value="Unassembled WGS sequence"/>
</dbReference>
<keyword evidence="2" id="KW-1185">Reference proteome</keyword>
<accession>A0A433J882</accession>
<dbReference type="OrthoDB" id="7307079at2"/>
<evidence type="ECO:0000313" key="2">
    <source>
        <dbReference type="Proteomes" id="UP000280346"/>
    </source>
</evidence>
<protein>
    <submittedName>
        <fullName evidence="1">Uncharacterized protein</fullName>
    </submittedName>
</protein>
<sequence length="80" mass="8472">MSAPMIADEVRTASRIHARLLDGFIAMTEQELARLAPGFAEESLLESLERLRAARKSYGTTAGVVVATVTEPVLAASNAA</sequence>
<comment type="caution">
    <text evidence="1">The sequence shown here is derived from an EMBL/GenBank/DDBJ whole genome shotgun (WGS) entry which is preliminary data.</text>
</comment>
<dbReference type="EMBL" id="RZIJ01000010">
    <property type="protein sequence ID" value="RUQ70174.1"/>
    <property type="molecule type" value="Genomic_DNA"/>
</dbReference>
<gene>
    <name evidence="1" type="ORF">EJ913_14325</name>
</gene>
<dbReference type="AlphaFoldDB" id="A0A433J882"/>